<dbReference type="InterPro" id="IPR041315">
    <property type="entry name" value="PlcR_TPR"/>
</dbReference>
<evidence type="ECO:0000259" key="1">
    <source>
        <dbReference type="PROSITE" id="PS50943"/>
    </source>
</evidence>
<protein>
    <submittedName>
        <fullName evidence="2">Helix-turn-helix transcriptional regulator</fullName>
    </submittedName>
</protein>
<dbReference type="PANTHER" id="PTHR37038:SF14">
    <property type="entry name" value="TRANSCRIPTIONAL ACTIVATOR"/>
    <property type="match status" value="1"/>
</dbReference>
<dbReference type="Gene3D" id="1.25.40.10">
    <property type="entry name" value="Tetratricopeptide repeat domain"/>
    <property type="match status" value="1"/>
</dbReference>
<dbReference type="Proteomes" id="UP000509222">
    <property type="component" value="Plasmid unnamed2"/>
</dbReference>
<dbReference type="SUPFAM" id="SSF47413">
    <property type="entry name" value="lambda repressor-like DNA-binding domains"/>
    <property type="match status" value="1"/>
</dbReference>
<dbReference type="InterPro" id="IPR001387">
    <property type="entry name" value="Cro/C1-type_HTH"/>
</dbReference>
<organism evidence="2 3">
    <name type="scientific">Planococcus glaciei</name>
    <dbReference type="NCBI Taxonomy" id="459472"/>
    <lineage>
        <taxon>Bacteria</taxon>
        <taxon>Bacillati</taxon>
        <taxon>Bacillota</taxon>
        <taxon>Bacilli</taxon>
        <taxon>Bacillales</taxon>
        <taxon>Caryophanaceae</taxon>
        <taxon>Planococcus</taxon>
    </lineage>
</organism>
<reference evidence="2 3" key="1">
    <citation type="submission" date="2020-04" db="EMBL/GenBank/DDBJ databases">
        <authorList>
            <person name="Pajer P."/>
            <person name="Broz P."/>
        </authorList>
    </citation>
    <scope>NUCLEOTIDE SEQUENCE [LARGE SCALE GENOMIC DNA]</scope>
    <source>
        <strain evidence="3">NRL-ATB46093</strain>
        <plasmid evidence="2 3">unnamed2</plasmid>
    </source>
</reference>
<dbReference type="Pfam" id="PF18768">
    <property type="entry name" value="RNPP_C"/>
    <property type="match status" value="1"/>
</dbReference>
<dbReference type="SMART" id="SM00530">
    <property type="entry name" value="HTH_XRE"/>
    <property type="match status" value="1"/>
</dbReference>
<dbReference type="Gene3D" id="1.10.260.40">
    <property type="entry name" value="lambda repressor-like DNA-binding domains"/>
    <property type="match status" value="1"/>
</dbReference>
<dbReference type="InterPro" id="IPR011990">
    <property type="entry name" value="TPR-like_helical_dom_sf"/>
</dbReference>
<dbReference type="InterPro" id="IPR053163">
    <property type="entry name" value="HTH-type_regulator_Rgg"/>
</dbReference>
<dbReference type="SUPFAM" id="SSF48452">
    <property type="entry name" value="TPR-like"/>
    <property type="match status" value="1"/>
</dbReference>
<reference evidence="3" key="2">
    <citation type="submission" date="2020-06" db="EMBL/GenBank/DDBJ databases">
        <title>Isolation of Planomicrobium glaciei.</title>
        <authorList>
            <person name="Malisova L."/>
            <person name="Safrankova R."/>
            <person name="Jakubu V."/>
            <person name="Spanelova P."/>
        </authorList>
    </citation>
    <scope>NUCLEOTIDE SEQUENCE [LARGE SCALE GENOMIC DNA]</scope>
    <source>
        <strain evidence="3">NRL-ATB46093</strain>
        <plasmid evidence="3">unnamed2</plasmid>
    </source>
</reference>
<sequence length="295" mass="34205">MLDKQKLGLEIKKLRKAKKLTQHQLAEGMCSQSEISRIEAGEFFPSLDLLYLIANQLQIPINYFFEILAHEQAEEIKAIKNKVWALSSSKNHKELFHYTEELLLQEIAQHPETKKFLLWHNYTAAYYLGRLDANNCRTELLLLIRKKMLGTDNLLDLHIKNTIANLYAENNHFKESGELYQSILNEKLDTTEANNLKIKVIYNFGKLLYLKKDYTSSLHYTDQGIRLSVEGANMSLLGQFYYQKGALLEKLDFSAAEISASYQKAQFFFEMLDLEVYTNILLENKSHYLLGSTTN</sequence>
<accession>A0A7H8QFY5</accession>
<evidence type="ECO:0000313" key="3">
    <source>
        <dbReference type="Proteomes" id="UP000509222"/>
    </source>
</evidence>
<dbReference type="InterPro" id="IPR010982">
    <property type="entry name" value="Lambda_DNA-bd_dom_sf"/>
</dbReference>
<gene>
    <name evidence="2" type="ORF">HF394_19775</name>
</gene>
<proteinExistence type="predicted"/>
<keyword evidence="2" id="KW-0614">Plasmid</keyword>
<dbReference type="CDD" id="cd00093">
    <property type="entry name" value="HTH_XRE"/>
    <property type="match status" value="1"/>
</dbReference>
<dbReference type="GO" id="GO:0003677">
    <property type="term" value="F:DNA binding"/>
    <property type="evidence" value="ECO:0007669"/>
    <property type="project" value="InterPro"/>
</dbReference>
<dbReference type="PROSITE" id="PS50943">
    <property type="entry name" value="HTH_CROC1"/>
    <property type="match status" value="1"/>
</dbReference>
<name>A0A7H8QFY5_9BACL</name>
<dbReference type="EMBL" id="CP051179">
    <property type="protein sequence ID" value="QKX52870.1"/>
    <property type="molecule type" value="Genomic_DNA"/>
</dbReference>
<dbReference type="Pfam" id="PF01381">
    <property type="entry name" value="HTH_3"/>
    <property type="match status" value="1"/>
</dbReference>
<dbReference type="PANTHER" id="PTHR37038">
    <property type="entry name" value="TRANSCRIPTIONAL REGULATOR-RELATED"/>
    <property type="match status" value="1"/>
</dbReference>
<dbReference type="AlphaFoldDB" id="A0A7H8QFY5"/>
<evidence type="ECO:0000313" key="2">
    <source>
        <dbReference type="EMBL" id="QKX52870.1"/>
    </source>
</evidence>
<dbReference type="RefSeq" id="WP_176295294.1">
    <property type="nucleotide sequence ID" value="NZ_CP051179.1"/>
</dbReference>
<keyword evidence="3" id="KW-1185">Reference proteome</keyword>
<geneLocation type="plasmid" evidence="2 3">
    <name>unnamed2</name>
</geneLocation>
<feature type="domain" description="HTH cro/C1-type" evidence="1">
    <location>
        <begin position="11"/>
        <end position="64"/>
    </location>
</feature>